<dbReference type="EMBL" id="BNJQ01000032">
    <property type="protein sequence ID" value="GHP11050.1"/>
    <property type="molecule type" value="Genomic_DNA"/>
</dbReference>
<dbReference type="SUPFAM" id="SSF51735">
    <property type="entry name" value="NAD(P)-binding Rossmann-fold domains"/>
    <property type="match status" value="1"/>
</dbReference>
<dbReference type="AlphaFoldDB" id="A0A830HYZ3"/>
<dbReference type="InterPro" id="IPR036291">
    <property type="entry name" value="NAD(P)-bd_dom_sf"/>
</dbReference>
<dbReference type="Proteomes" id="UP000660262">
    <property type="component" value="Unassembled WGS sequence"/>
</dbReference>
<evidence type="ECO:0008006" key="3">
    <source>
        <dbReference type="Google" id="ProtNLM"/>
    </source>
</evidence>
<sequence length="295" mass="31226">MATASSPYPGECAPLRDQGTLTDADQVARFASAVANNTTRVLDIDAVYESEYLKGARVLITGANRGVGLDLAKEAASKGAVVIGACRSSSKELDECASQVITGVDVTSVDDCMRMAEKLSGEAPVDILINNAGYFPDVADDFTSGPAYEEAIKQYDICALGPLRVSHALVSKGCIKSPGGKIIMITSQGGSVTWRQVQNANEGTDYGHHMGKAAANMCGALMAEELRGKGIAVANLHPGFNRTDMTRKYEHIWDIEGAVEASVGAKRVWHEVGRVTLTQAGCPFVNCEDGLEIPN</sequence>
<dbReference type="Pfam" id="PF00106">
    <property type="entry name" value="adh_short"/>
    <property type="match status" value="1"/>
</dbReference>
<keyword evidence="2" id="KW-1185">Reference proteome</keyword>
<dbReference type="PRINTS" id="PR00081">
    <property type="entry name" value="GDHRDH"/>
</dbReference>
<accession>A0A830HYZ3</accession>
<evidence type="ECO:0000313" key="1">
    <source>
        <dbReference type="EMBL" id="GHP11050.1"/>
    </source>
</evidence>
<protein>
    <recommendedName>
        <fullName evidence="3">Short-chain dehydrogenase/reductase SDR</fullName>
    </recommendedName>
</protein>
<organism evidence="1 2">
    <name type="scientific">Pycnococcus provasolii</name>
    <dbReference type="NCBI Taxonomy" id="41880"/>
    <lineage>
        <taxon>Eukaryota</taxon>
        <taxon>Viridiplantae</taxon>
        <taxon>Chlorophyta</taxon>
        <taxon>Pseudoscourfieldiophyceae</taxon>
        <taxon>Pseudoscourfieldiales</taxon>
        <taxon>Pycnococcaceae</taxon>
        <taxon>Pycnococcus</taxon>
    </lineage>
</organism>
<dbReference type="OrthoDB" id="5296at2759"/>
<gene>
    <name evidence="1" type="ORF">PPROV_000978000</name>
</gene>
<evidence type="ECO:0000313" key="2">
    <source>
        <dbReference type="Proteomes" id="UP000660262"/>
    </source>
</evidence>
<name>A0A830HYZ3_9CHLO</name>
<dbReference type="PANTHER" id="PTHR45458">
    <property type="entry name" value="SHORT-CHAIN DEHYDROGENASE/REDUCTASE SDR"/>
    <property type="match status" value="1"/>
</dbReference>
<reference evidence="1" key="1">
    <citation type="submission" date="2020-10" db="EMBL/GenBank/DDBJ databases">
        <title>Unveiling of a novel bifunctional photoreceptor, Dualchrome1, isolated from a cosmopolitan green alga.</title>
        <authorList>
            <person name="Suzuki S."/>
            <person name="Kawachi M."/>
        </authorList>
    </citation>
    <scope>NUCLEOTIDE SEQUENCE</scope>
    <source>
        <strain evidence="1">NIES 2893</strain>
    </source>
</reference>
<dbReference type="PANTHER" id="PTHR45458:SF2">
    <property type="entry name" value="OXIDOREDUCTASE, SHORT CHAIN DEHYDROGENASE_REDUCTASE FAMILY SUPERFAMILY (AFU_ORTHOLOGUE AFUA_3G13450)"/>
    <property type="match status" value="1"/>
</dbReference>
<dbReference type="Gene3D" id="3.40.50.720">
    <property type="entry name" value="NAD(P)-binding Rossmann-like Domain"/>
    <property type="match status" value="1"/>
</dbReference>
<proteinExistence type="predicted"/>
<comment type="caution">
    <text evidence="1">The sequence shown here is derived from an EMBL/GenBank/DDBJ whole genome shotgun (WGS) entry which is preliminary data.</text>
</comment>
<dbReference type="GO" id="GO:0016616">
    <property type="term" value="F:oxidoreductase activity, acting on the CH-OH group of donors, NAD or NADP as acceptor"/>
    <property type="evidence" value="ECO:0007669"/>
    <property type="project" value="TreeGrafter"/>
</dbReference>
<dbReference type="InterPro" id="IPR052184">
    <property type="entry name" value="SDR_enzymes"/>
</dbReference>
<dbReference type="InterPro" id="IPR002347">
    <property type="entry name" value="SDR_fam"/>
</dbReference>